<feature type="domain" description="ABC transporter" evidence="13">
    <location>
        <begin position="2"/>
        <end position="236"/>
    </location>
</feature>
<comment type="catalytic activity">
    <reaction evidence="9 11">
        <text>ATP + H2O = ADP + phosphate + H(+)</text>
        <dbReference type="Rhea" id="RHEA:13065"/>
        <dbReference type="ChEBI" id="CHEBI:15377"/>
        <dbReference type="ChEBI" id="CHEBI:15378"/>
        <dbReference type="ChEBI" id="CHEBI:30616"/>
        <dbReference type="ChEBI" id="CHEBI:43474"/>
        <dbReference type="ChEBI" id="CHEBI:456216"/>
    </reaction>
</comment>
<keyword evidence="4 11" id="KW-0227">DNA damage</keyword>
<evidence type="ECO:0000256" key="10">
    <source>
        <dbReference type="ARBA" id="ARBA00061478"/>
    </source>
</evidence>
<dbReference type="Pfam" id="PF12848">
    <property type="entry name" value="ABC_tran_Xtn"/>
    <property type="match status" value="1"/>
</dbReference>
<keyword evidence="7 11" id="KW-0238">DNA-binding</keyword>
<dbReference type="GO" id="GO:0016887">
    <property type="term" value="F:ATP hydrolysis activity"/>
    <property type="evidence" value="ECO:0007669"/>
    <property type="project" value="UniProtKB-UniRule"/>
</dbReference>
<dbReference type="RefSeq" id="WP_047813504.1">
    <property type="nucleotide sequence ID" value="NZ_LECT01000015.1"/>
</dbReference>
<evidence type="ECO:0000256" key="12">
    <source>
        <dbReference type="SAM" id="MobiDB-lite"/>
    </source>
</evidence>
<keyword evidence="3 11" id="KW-0547">Nucleotide-binding</keyword>
<reference evidence="14" key="1">
    <citation type="submission" date="2015-05" db="EMBL/GenBank/DDBJ databases">
        <title>Permanent draft genome of Rhodopirellula islandicus K833.</title>
        <authorList>
            <person name="Kizina J."/>
            <person name="Richter M."/>
            <person name="Glockner F.O."/>
            <person name="Harder J."/>
        </authorList>
    </citation>
    <scope>NUCLEOTIDE SEQUENCE [LARGE SCALE GENOMIC DNA]</scope>
    <source>
        <strain evidence="14">K833</strain>
    </source>
</reference>
<dbReference type="Gene3D" id="1.10.287.380">
    <property type="entry name" value="Valyl-tRNA synthetase, C-terminal domain"/>
    <property type="match status" value="1"/>
</dbReference>
<evidence type="ECO:0000256" key="3">
    <source>
        <dbReference type="ARBA" id="ARBA00022741"/>
    </source>
</evidence>
<dbReference type="EMBL" id="LECT01000015">
    <property type="protein sequence ID" value="KLU06476.1"/>
    <property type="molecule type" value="Genomic_DNA"/>
</dbReference>
<dbReference type="GO" id="GO:0005737">
    <property type="term" value="C:cytoplasm"/>
    <property type="evidence" value="ECO:0007669"/>
    <property type="project" value="UniProtKB-SubCell"/>
</dbReference>
<evidence type="ECO:0000256" key="11">
    <source>
        <dbReference type="HAMAP-Rule" id="MF_00848"/>
    </source>
</evidence>
<dbReference type="GO" id="GO:0043022">
    <property type="term" value="F:ribosome binding"/>
    <property type="evidence" value="ECO:0007669"/>
    <property type="project" value="UniProtKB-UniRule"/>
</dbReference>
<dbReference type="InterPro" id="IPR043686">
    <property type="entry name" value="Uup"/>
</dbReference>
<keyword evidence="1 11" id="KW-0963">Cytoplasm</keyword>
<dbReference type="InterPro" id="IPR003439">
    <property type="entry name" value="ABC_transporter-like_ATP-bd"/>
</dbReference>
<comment type="subcellular location">
    <subcellularLocation>
        <location evidence="11">Cytoplasm</location>
    </subcellularLocation>
    <text evidence="11">Associates with ribosomes.</text>
</comment>
<dbReference type="FunFam" id="3.40.50.300:FF:000309">
    <property type="entry name" value="ABC transporter ATP-binding protein"/>
    <property type="match status" value="1"/>
</dbReference>
<evidence type="ECO:0000256" key="9">
    <source>
        <dbReference type="ARBA" id="ARBA00049360"/>
    </source>
</evidence>
<evidence type="ECO:0000256" key="5">
    <source>
        <dbReference type="ARBA" id="ARBA00022801"/>
    </source>
</evidence>
<dbReference type="InterPro" id="IPR003593">
    <property type="entry name" value="AAA+_ATPase"/>
</dbReference>
<dbReference type="InterPro" id="IPR037118">
    <property type="entry name" value="Val-tRNA_synth_C_sf"/>
</dbReference>
<dbReference type="Proteomes" id="UP000036367">
    <property type="component" value="Unassembled WGS sequence"/>
</dbReference>
<feature type="binding site" evidence="11">
    <location>
        <begin position="34"/>
        <end position="41"/>
    </location>
    <ligand>
        <name>ATP</name>
        <dbReference type="ChEBI" id="CHEBI:30616"/>
        <label>1</label>
    </ligand>
</feature>
<proteinExistence type="inferred from homology"/>
<dbReference type="SMART" id="SM00382">
    <property type="entry name" value="AAA"/>
    <property type="match status" value="2"/>
</dbReference>
<dbReference type="PANTHER" id="PTHR42855">
    <property type="entry name" value="ABC TRANSPORTER ATP-BINDING SUBUNIT"/>
    <property type="match status" value="1"/>
</dbReference>
<gene>
    <name evidence="11" type="primary">uup</name>
    <name evidence="14" type="ORF">RISK_001687</name>
</gene>
<dbReference type="InterPro" id="IPR051309">
    <property type="entry name" value="ABCF_ATPase"/>
</dbReference>
<dbReference type="Pfam" id="PF16326">
    <property type="entry name" value="ABC_tran_CTD"/>
    <property type="match status" value="1"/>
</dbReference>
<dbReference type="Pfam" id="PF00005">
    <property type="entry name" value="ABC_tran"/>
    <property type="match status" value="2"/>
</dbReference>
<dbReference type="GO" id="GO:0005524">
    <property type="term" value="F:ATP binding"/>
    <property type="evidence" value="ECO:0007669"/>
    <property type="project" value="UniProtKB-UniRule"/>
</dbReference>
<dbReference type="AlphaFoldDB" id="A0A0J1BIV6"/>
<keyword evidence="5 11" id="KW-0378">Hydrolase</keyword>
<dbReference type="OrthoDB" id="9760950at2"/>
<evidence type="ECO:0000313" key="15">
    <source>
        <dbReference type="Proteomes" id="UP000036367"/>
    </source>
</evidence>
<dbReference type="EC" id="3.6.1.-" evidence="11"/>
<evidence type="ECO:0000259" key="13">
    <source>
        <dbReference type="PROSITE" id="PS50893"/>
    </source>
</evidence>
<dbReference type="HAMAP" id="MF_00848">
    <property type="entry name" value="Uup"/>
    <property type="match status" value="1"/>
</dbReference>
<dbReference type="STRING" id="595434.RISK_001687"/>
<dbReference type="Gene3D" id="3.40.50.300">
    <property type="entry name" value="P-loop containing nucleotide triphosphate hydrolases"/>
    <property type="match status" value="2"/>
</dbReference>
<evidence type="ECO:0000256" key="8">
    <source>
        <dbReference type="ARBA" id="ARBA00023204"/>
    </source>
</evidence>
<evidence type="ECO:0000256" key="2">
    <source>
        <dbReference type="ARBA" id="ARBA00022737"/>
    </source>
</evidence>
<feature type="region of interest" description="Disordered" evidence="12">
    <location>
        <begin position="520"/>
        <end position="548"/>
    </location>
</feature>
<dbReference type="InterPro" id="IPR032781">
    <property type="entry name" value="ABC_tran_Xtn"/>
</dbReference>
<dbReference type="FunFam" id="3.40.50.300:FF:000011">
    <property type="entry name" value="Putative ABC transporter ATP-binding component"/>
    <property type="match status" value="1"/>
</dbReference>
<feature type="domain" description="ABC transporter" evidence="13">
    <location>
        <begin position="303"/>
        <end position="520"/>
    </location>
</feature>
<organism evidence="14 15">
    <name type="scientific">Rhodopirellula islandica</name>
    <dbReference type="NCBI Taxonomy" id="595434"/>
    <lineage>
        <taxon>Bacteria</taxon>
        <taxon>Pseudomonadati</taxon>
        <taxon>Planctomycetota</taxon>
        <taxon>Planctomycetia</taxon>
        <taxon>Pirellulales</taxon>
        <taxon>Pirellulaceae</taxon>
        <taxon>Rhodopirellula</taxon>
    </lineage>
</organism>
<protein>
    <recommendedName>
        <fullName evidence="11">ATP-binding protein Uup</fullName>
        <ecNumber evidence="11">3.6.1.-</ecNumber>
    </recommendedName>
</protein>
<dbReference type="PATRIC" id="fig|595434.4.peg.1608"/>
<dbReference type="GO" id="GO:0003677">
    <property type="term" value="F:DNA binding"/>
    <property type="evidence" value="ECO:0007669"/>
    <property type="project" value="UniProtKB-UniRule"/>
</dbReference>
<comment type="caution">
    <text evidence="14">The sequence shown here is derived from an EMBL/GenBank/DDBJ whole genome shotgun (WGS) entry which is preliminary data.</text>
</comment>
<evidence type="ECO:0000256" key="7">
    <source>
        <dbReference type="ARBA" id="ARBA00023125"/>
    </source>
</evidence>
<comment type="function">
    <text evidence="11">Probably plays a role in ribosome assembly or function. May be involved in resolution of branched DNA intermediates that result from template switching in postreplication gaps. Binds DNA and has ATPase activity.</text>
</comment>
<dbReference type="GO" id="GO:0006281">
    <property type="term" value="P:DNA repair"/>
    <property type="evidence" value="ECO:0007669"/>
    <property type="project" value="UniProtKB-KW"/>
</dbReference>
<dbReference type="InterPro" id="IPR017871">
    <property type="entry name" value="ABC_transporter-like_CS"/>
</dbReference>
<sequence length="625" mass="69637">MISLDDLTIGFRGPALLDGVSARIERGQRIGLLGRNGAGKTTLLKMLSGDVTPDNGQVILDPNVRLARLTQDVPQNVSGTVRDIITLPAAEFSKMGTTAGLGTALGPTDHGTWEEWEIEQKIEETLTRMNLDPETEFESLSSGMRRRVLLARAIASEPDMLLLDEPTNHLDIQSILWLEDFLSRWSGTLMFITHDRSFLQSLANRIWEIDRGRLFDWTCDYQTFLKRKAAALDAEEKQNALFDKRLAEEEVWIRQGIKARRTRNEGRVRALKTMRNEANQRRSLEGKAKLNLQVAERGGALITKLDNVSFAYPGTDRVIIRDFTSLIMRGDKIGIIGPNGAGKSTLLKLILGKLQPTSGTVRLGTNLKIAYFDQLRDTLDPELTVQENVGEGSDKIQVGNATKHIMGYLQDYLFTPERARTQVKFLSGGERNRALLAKLMTQPANVIVLDEPTNDLDAETLELLEEQLVGFDGTLLMVSHDRTFLNNVVTSTLVFDDDSDPGIVNEYVGGYDEWEAVAKRRRAEQGTTKTSGKKATSKPPASNSVAADPSVKAVKLSYNEQRELKLLPGKIEKLEMEIAAIHEEMAAPEFYQSGGDKIAIKSDELKAKETELAESYKRWEALEAH</sequence>
<dbReference type="CDD" id="cd03221">
    <property type="entry name" value="ABCF_EF-3"/>
    <property type="match status" value="2"/>
</dbReference>
<evidence type="ECO:0000256" key="1">
    <source>
        <dbReference type="ARBA" id="ARBA00022490"/>
    </source>
</evidence>
<keyword evidence="15" id="KW-1185">Reference proteome</keyword>
<keyword evidence="2 11" id="KW-0677">Repeat</keyword>
<keyword evidence="6 11" id="KW-0067">ATP-binding</keyword>
<feature type="binding site" evidence="11">
    <location>
        <begin position="337"/>
        <end position="344"/>
    </location>
    <ligand>
        <name>ATP</name>
        <dbReference type="ChEBI" id="CHEBI:30616"/>
        <label>2</label>
    </ligand>
</feature>
<evidence type="ECO:0000313" key="14">
    <source>
        <dbReference type="EMBL" id="KLU06476.1"/>
    </source>
</evidence>
<dbReference type="PROSITE" id="PS00211">
    <property type="entry name" value="ABC_TRANSPORTER_1"/>
    <property type="match status" value="2"/>
</dbReference>
<evidence type="ECO:0000256" key="4">
    <source>
        <dbReference type="ARBA" id="ARBA00022763"/>
    </source>
</evidence>
<dbReference type="InterPro" id="IPR027417">
    <property type="entry name" value="P-loop_NTPase"/>
</dbReference>
<evidence type="ECO:0000256" key="6">
    <source>
        <dbReference type="ARBA" id="ARBA00022840"/>
    </source>
</evidence>
<dbReference type="PROSITE" id="PS50893">
    <property type="entry name" value="ABC_TRANSPORTER_2"/>
    <property type="match status" value="2"/>
</dbReference>
<dbReference type="PANTHER" id="PTHR42855:SF1">
    <property type="entry name" value="ABC TRANSPORTER DOMAIN-CONTAINING PROTEIN"/>
    <property type="match status" value="1"/>
</dbReference>
<keyword evidence="8 11" id="KW-0234">DNA repair</keyword>
<dbReference type="SUPFAM" id="SSF52540">
    <property type="entry name" value="P-loop containing nucleoside triphosphate hydrolases"/>
    <property type="match status" value="2"/>
</dbReference>
<name>A0A0J1BIV6_RHOIS</name>
<accession>A0A0J1BIV6</accession>
<dbReference type="InterPro" id="IPR032524">
    <property type="entry name" value="ABC_tran_C"/>
</dbReference>
<comment type="similarity">
    <text evidence="10 11">Belongs to the ABC transporter superfamily. ABCF family. Uup subfamily.</text>
</comment>